<dbReference type="Proteomes" id="UP000233837">
    <property type="component" value="Unassembled WGS sequence"/>
</dbReference>
<dbReference type="GO" id="GO:0016593">
    <property type="term" value="C:Cdc73/Paf1 complex"/>
    <property type="evidence" value="ECO:0007669"/>
    <property type="project" value="TreeGrafter"/>
</dbReference>
<keyword evidence="1" id="KW-0677">Repeat</keyword>
<dbReference type="PANTHER" id="PTHR14027">
    <property type="entry name" value="RNA POLYMERASE-ASSOCIATED PROTEIN CTR9"/>
    <property type="match status" value="1"/>
</dbReference>
<sequence length="135" mass="15750">MTIFHQLEEEGISLDFPWDKITTFFNYARLLEQIRNSERASILYRLILFKYPDYIDAYLRLAAMGMERKNIQLSIEMIHEALKIDDKCPNALTMLADLELKSDDWVKAKDTFRAARDATNGKDSYSTLSLELDFA</sequence>
<dbReference type="GO" id="GO:0000993">
    <property type="term" value="F:RNA polymerase II complex binding"/>
    <property type="evidence" value="ECO:0007669"/>
    <property type="project" value="TreeGrafter"/>
</dbReference>
<accession>A0A2I0WEF7</accession>
<reference evidence="3 4" key="2">
    <citation type="journal article" date="2017" name="Nature">
        <title>The Apostasia genome and the evolution of orchids.</title>
        <authorList>
            <person name="Zhang G.Q."/>
            <person name="Liu K.W."/>
            <person name="Li Z."/>
            <person name="Lohaus R."/>
            <person name="Hsiao Y.Y."/>
            <person name="Niu S.C."/>
            <person name="Wang J.Y."/>
            <person name="Lin Y.C."/>
            <person name="Xu Q."/>
            <person name="Chen L.J."/>
            <person name="Yoshida K."/>
            <person name="Fujiwara S."/>
            <person name="Wang Z.W."/>
            <person name="Zhang Y.Q."/>
            <person name="Mitsuda N."/>
            <person name="Wang M."/>
            <person name="Liu G.H."/>
            <person name="Pecoraro L."/>
            <person name="Huang H.X."/>
            <person name="Xiao X.J."/>
            <person name="Lin M."/>
            <person name="Wu X.Y."/>
            <person name="Wu W.L."/>
            <person name="Chen Y.Y."/>
            <person name="Chang S.B."/>
            <person name="Sakamoto S."/>
            <person name="Ohme-Takagi M."/>
            <person name="Yagi M."/>
            <person name="Zeng S.J."/>
            <person name="Shen C.Y."/>
            <person name="Yeh C.M."/>
            <person name="Luo Y.B."/>
            <person name="Tsai W.C."/>
            <person name="Van de Peer Y."/>
            <person name="Liu Z.J."/>
        </authorList>
    </citation>
    <scope>NUCLEOTIDE SEQUENCE [LARGE SCALE GENOMIC DNA]</scope>
    <source>
        <tissue evidence="3">The whole plant</tissue>
    </source>
</reference>
<dbReference type="AlphaFoldDB" id="A0A2I0WEF7"/>
<proteinExistence type="predicted"/>
<keyword evidence="2" id="KW-0802">TPR repeat</keyword>
<evidence type="ECO:0000256" key="1">
    <source>
        <dbReference type="ARBA" id="ARBA00022737"/>
    </source>
</evidence>
<organism evidence="3 4">
    <name type="scientific">Dendrobium catenatum</name>
    <dbReference type="NCBI Taxonomy" id="906689"/>
    <lineage>
        <taxon>Eukaryota</taxon>
        <taxon>Viridiplantae</taxon>
        <taxon>Streptophyta</taxon>
        <taxon>Embryophyta</taxon>
        <taxon>Tracheophyta</taxon>
        <taxon>Spermatophyta</taxon>
        <taxon>Magnoliopsida</taxon>
        <taxon>Liliopsida</taxon>
        <taxon>Asparagales</taxon>
        <taxon>Orchidaceae</taxon>
        <taxon>Epidendroideae</taxon>
        <taxon>Malaxideae</taxon>
        <taxon>Dendrobiinae</taxon>
        <taxon>Dendrobium</taxon>
    </lineage>
</organism>
<dbReference type="GO" id="GO:0006368">
    <property type="term" value="P:transcription elongation by RNA polymerase II"/>
    <property type="evidence" value="ECO:0007669"/>
    <property type="project" value="TreeGrafter"/>
</dbReference>
<dbReference type="EMBL" id="KZ502700">
    <property type="protein sequence ID" value="PKU74043.1"/>
    <property type="molecule type" value="Genomic_DNA"/>
</dbReference>
<dbReference type="SUPFAM" id="SSF48452">
    <property type="entry name" value="TPR-like"/>
    <property type="match status" value="1"/>
</dbReference>
<dbReference type="GO" id="GO:0006355">
    <property type="term" value="P:regulation of DNA-templated transcription"/>
    <property type="evidence" value="ECO:0007669"/>
    <property type="project" value="InterPro"/>
</dbReference>
<protein>
    <submittedName>
        <fullName evidence="3">Uncharacterized protein</fullName>
    </submittedName>
</protein>
<reference evidence="3 4" key="1">
    <citation type="journal article" date="2016" name="Sci. Rep.">
        <title>The Dendrobium catenatum Lindl. genome sequence provides insights into polysaccharide synthase, floral development and adaptive evolution.</title>
        <authorList>
            <person name="Zhang G.Q."/>
            <person name="Xu Q."/>
            <person name="Bian C."/>
            <person name="Tsai W.C."/>
            <person name="Yeh C.M."/>
            <person name="Liu K.W."/>
            <person name="Yoshida K."/>
            <person name="Zhang L.S."/>
            <person name="Chang S.B."/>
            <person name="Chen F."/>
            <person name="Shi Y."/>
            <person name="Su Y.Y."/>
            <person name="Zhang Y.Q."/>
            <person name="Chen L.J."/>
            <person name="Yin Y."/>
            <person name="Lin M."/>
            <person name="Huang H."/>
            <person name="Deng H."/>
            <person name="Wang Z.W."/>
            <person name="Zhu S.L."/>
            <person name="Zhao X."/>
            <person name="Deng C."/>
            <person name="Niu S.C."/>
            <person name="Huang J."/>
            <person name="Wang M."/>
            <person name="Liu G.H."/>
            <person name="Yang H.J."/>
            <person name="Xiao X.J."/>
            <person name="Hsiao Y.Y."/>
            <person name="Wu W.L."/>
            <person name="Chen Y.Y."/>
            <person name="Mitsuda N."/>
            <person name="Ohme-Takagi M."/>
            <person name="Luo Y.B."/>
            <person name="Van de Peer Y."/>
            <person name="Liu Z.J."/>
        </authorList>
    </citation>
    <scope>NUCLEOTIDE SEQUENCE [LARGE SCALE GENOMIC DNA]</scope>
    <source>
        <tissue evidence="3">The whole plant</tissue>
    </source>
</reference>
<dbReference type="InterPro" id="IPR011990">
    <property type="entry name" value="TPR-like_helical_dom_sf"/>
</dbReference>
<dbReference type="PANTHER" id="PTHR14027:SF2">
    <property type="entry name" value="RNA POLYMERASE-ASSOCIATED PROTEIN CTR9 HOMOLOG"/>
    <property type="match status" value="1"/>
</dbReference>
<evidence type="ECO:0000313" key="4">
    <source>
        <dbReference type="Proteomes" id="UP000233837"/>
    </source>
</evidence>
<evidence type="ECO:0000256" key="2">
    <source>
        <dbReference type="ARBA" id="ARBA00022803"/>
    </source>
</evidence>
<dbReference type="Gene3D" id="1.25.40.10">
    <property type="entry name" value="Tetratricopeptide repeat domain"/>
    <property type="match status" value="1"/>
</dbReference>
<name>A0A2I0WEF7_9ASPA</name>
<dbReference type="InterPro" id="IPR031101">
    <property type="entry name" value="Ctr9"/>
</dbReference>
<dbReference type="STRING" id="906689.A0A2I0WEF7"/>
<gene>
    <name evidence="3" type="ORF">MA16_Dca011753</name>
</gene>
<keyword evidence="4" id="KW-1185">Reference proteome</keyword>
<evidence type="ECO:0000313" key="3">
    <source>
        <dbReference type="EMBL" id="PKU74043.1"/>
    </source>
</evidence>